<keyword evidence="6" id="KW-0472">Membrane</keyword>
<name>A8F5E3_PSELT</name>
<organism evidence="10 11">
    <name type="scientific">Pseudothermotoga lettingae (strain ATCC BAA-301 / DSM 14385 / NBRC 107922 / TMO)</name>
    <name type="common">Thermotoga lettingae</name>
    <dbReference type="NCBI Taxonomy" id="416591"/>
    <lineage>
        <taxon>Bacteria</taxon>
        <taxon>Thermotogati</taxon>
        <taxon>Thermotogota</taxon>
        <taxon>Thermotogae</taxon>
        <taxon>Thermotogales</taxon>
        <taxon>Thermotogaceae</taxon>
        <taxon>Pseudothermotoga</taxon>
    </lineage>
</organism>
<evidence type="ECO:0000313" key="11">
    <source>
        <dbReference type="Proteomes" id="UP000002016"/>
    </source>
</evidence>
<keyword evidence="11" id="KW-1185">Reference proteome</keyword>
<evidence type="ECO:0000256" key="3">
    <source>
        <dbReference type="ARBA" id="ARBA00022448"/>
    </source>
</evidence>
<evidence type="ECO:0000256" key="4">
    <source>
        <dbReference type="ARBA" id="ARBA00022452"/>
    </source>
</evidence>
<proteinExistence type="inferred from homology"/>
<keyword evidence="3" id="KW-0813">Transport</keyword>
<keyword evidence="9" id="KW-0732">Signal</keyword>
<dbReference type="GO" id="GO:0009279">
    <property type="term" value="C:cell outer membrane"/>
    <property type="evidence" value="ECO:0007669"/>
    <property type="project" value="UniProtKB-SubCell"/>
</dbReference>
<dbReference type="GO" id="GO:0015288">
    <property type="term" value="F:porin activity"/>
    <property type="evidence" value="ECO:0007669"/>
    <property type="project" value="TreeGrafter"/>
</dbReference>
<protein>
    <submittedName>
        <fullName evidence="10">Outer membrane protein-like protein</fullName>
    </submittedName>
</protein>
<evidence type="ECO:0000256" key="6">
    <source>
        <dbReference type="ARBA" id="ARBA00023136"/>
    </source>
</evidence>
<dbReference type="InterPro" id="IPR051906">
    <property type="entry name" value="TolC-like"/>
</dbReference>
<dbReference type="Proteomes" id="UP000002016">
    <property type="component" value="Chromosome"/>
</dbReference>
<dbReference type="GO" id="GO:0015562">
    <property type="term" value="F:efflux transmembrane transporter activity"/>
    <property type="evidence" value="ECO:0007669"/>
    <property type="project" value="InterPro"/>
</dbReference>
<comment type="similarity">
    <text evidence="2">Belongs to the outer membrane factor (OMF) (TC 1.B.17) family.</text>
</comment>
<evidence type="ECO:0000313" key="10">
    <source>
        <dbReference type="EMBL" id="ABV33377.1"/>
    </source>
</evidence>
<evidence type="ECO:0000256" key="9">
    <source>
        <dbReference type="SAM" id="SignalP"/>
    </source>
</evidence>
<dbReference type="PANTHER" id="PTHR30026">
    <property type="entry name" value="OUTER MEMBRANE PROTEIN TOLC"/>
    <property type="match status" value="1"/>
</dbReference>
<dbReference type="eggNOG" id="COG1538">
    <property type="taxonomic scope" value="Bacteria"/>
</dbReference>
<accession>A8F5E3</accession>
<evidence type="ECO:0000256" key="2">
    <source>
        <dbReference type="ARBA" id="ARBA00007613"/>
    </source>
</evidence>
<sequence precursor="true">MRKFLIVSVVCLSILAFSQITDVLELAKQNTPSYLNATLELEQAKSDYEKATIEAKNKLDQLEAELSWLQSKQSYNTAIKDFLSEFFDAYFGVFENQLALQVAQDNLRIAEIDFDQQQSLYKTGVATLQELQEASATKLEATAELEEAKLSLEQTKRDLQNMLGKEIEFKDLPDIVLNITLPSLDELMEKSLSIKIADLNVQIAQINYDGLVNPSQYTKSKYERTLKSSQNTLKDTQNDTKKSYETALQNIETIRKNILAQKERLEASRLEYESTKSNYNAGVSSEKDLLNAEISYFNAQKTFITYVKSLLENICSIFIDAELDYVQALSQILGG</sequence>
<dbReference type="PANTHER" id="PTHR30026:SF20">
    <property type="entry name" value="OUTER MEMBRANE PROTEIN TOLC"/>
    <property type="match status" value="1"/>
</dbReference>
<feature type="coiled-coil region" evidence="8">
    <location>
        <begin position="128"/>
        <end position="165"/>
    </location>
</feature>
<dbReference type="InterPro" id="IPR003423">
    <property type="entry name" value="OMP_efflux"/>
</dbReference>
<keyword evidence="8" id="KW-0175">Coiled coil</keyword>
<keyword evidence="4" id="KW-1134">Transmembrane beta strand</keyword>
<dbReference type="AlphaFoldDB" id="A8F5E3"/>
<comment type="subcellular location">
    <subcellularLocation>
        <location evidence="1">Cell outer membrane</location>
    </subcellularLocation>
</comment>
<dbReference type="SUPFAM" id="SSF56954">
    <property type="entry name" value="Outer membrane efflux proteins (OEP)"/>
    <property type="match status" value="1"/>
</dbReference>
<reference evidence="10 11" key="1">
    <citation type="submission" date="2007-08" db="EMBL/GenBank/DDBJ databases">
        <title>Complete sequence of Thermotoga lettingae TMO.</title>
        <authorList>
            <consortium name="US DOE Joint Genome Institute"/>
            <person name="Copeland A."/>
            <person name="Lucas S."/>
            <person name="Lapidus A."/>
            <person name="Barry K."/>
            <person name="Glavina del Rio T."/>
            <person name="Dalin E."/>
            <person name="Tice H."/>
            <person name="Pitluck S."/>
            <person name="Foster B."/>
            <person name="Bruce D."/>
            <person name="Schmutz J."/>
            <person name="Larimer F."/>
            <person name="Land M."/>
            <person name="Hauser L."/>
            <person name="Kyrpides N."/>
            <person name="Mikhailova N."/>
            <person name="Nelson K."/>
            <person name="Gogarten J.P."/>
            <person name="Noll K."/>
            <person name="Richardson P."/>
        </authorList>
    </citation>
    <scope>NUCLEOTIDE SEQUENCE [LARGE SCALE GENOMIC DNA]</scope>
    <source>
        <strain evidence="11">ATCC BAA-301 / DSM 14385 / NBRC 107922 / TMO</strain>
    </source>
</reference>
<dbReference type="HOGENOM" id="CLU_072056_0_0_0"/>
<reference evidence="10 11" key="2">
    <citation type="journal article" date="2009" name="Proc. Natl. Acad. Sci. U.S.A.">
        <title>On the chimeric nature, thermophilic origin, and phylogenetic placement of the Thermotogales.</title>
        <authorList>
            <person name="Zhaxybayeva O."/>
            <person name="Swithers K.S."/>
            <person name="Lapierre P."/>
            <person name="Fournier G.P."/>
            <person name="Bickhart D.M."/>
            <person name="DeBoy R.T."/>
            <person name="Nelson K.E."/>
            <person name="Nesbo C.L."/>
            <person name="Doolittle W.F."/>
            <person name="Gogarten J.P."/>
            <person name="Noll K.M."/>
        </authorList>
    </citation>
    <scope>NUCLEOTIDE SEQUENCE [LARGE SCALE GENOMIC DNA]</scope>
    <source>
        <strain evidence="11">ATCC BAA-301 / DSM 14385 / NBRC 107922 / TMO</strain>
    </source>
</reference>
<dbReference type="GO" id="GO:1990281">
    <property type="term" value="C:efflux pump complex"/>
    <property type="evidence" value="ECO:0007669"/>
    <property type="project" value="TreeGrafter"/>
</dbReference>
<dbReference type="Gene3D" id="1.20.1600.10">
    <property type="entry name" value="Outer membrane efflux proteins (OEP)"/>
    <property type="match status" value="1"/>
</dbReference>
<dbReference type="Pfam" id="PF02321">
    <property type="entry name" value="OEP"/>
    <property type="match status" value="2"/>
</dbReference>
<evidence type="ECO:0000256" key="1">
    <source>
        <dbReference type="ARBA" id="ARBA00004442"/>
    </source>
</evidence>
<dbReference type="RefSeq" id="WP_012002858.1">
    <property type="nucleotide sequence ID" value="NC_009828.1"/>
</dbReference>
<dbReference type="KEGG" id="tle:Tlet_0811"/>
<keyword evidence="7" id="KW-0998">Cell outer membrane</keyword>
<feature type="coiled-coil region" evidence="8">
    <location>
        <begin position="219"/>
        <end position="268"/>
    </location>
</feature>
<dbReference type="STRING" id="416591.Tlet_0811"/>
<keyword evidence="5" id="KW-0812">Transmembrane</keyword>
<dbReference type="EMBL" id="CP000812">
    <property type="protein sequence ID" value="ABV33377.1"/>
    <property type="molecule type" value="Genomic_DNA"/>
</dbReference>
<evidence type="ECO:0000256" key="8">
    <source>
        <dbReference type="SAM" id="Coils"/>
    </source>
</evidence>
<gene>
    <name evidence="10" type="ordered locus">Tlet_0811</name>
</gene>
<evidence type="ECO:0000256" key="5">
    <source>
        <dbReference type="ARBA" id="ARBA00022692"/>
    </source>
</evidence>
<feature type="coiled-coil region" evidence="8">
    <location>
        <begin position="34"/>
        <end position="72"/>
    </location>
</feature>
<feature type="signal peptide" evidence="9">
    <location>
        <begin position="1"/>
        <end position="18"/>
    </location>
</feature>
<feature type="chain" id="PRO_5002721721" evidence="9">
    <location>
        <begin position="19"/>
        <end position="335"/>
    </location>
</feature>
<evidence type="ECO:0000256" key="7">
    <source>
        <dbReference type="ARBA" id="ARBA00023237"/>
    </source>
</evidence>